<keyword evidence="1" id="KW-0520">NAD</keyword>
<accession>A0A4V6QII1</accession>
<dbReference type="Proteomes" id="UP000298154">
    <property type="component" value="Unassembled WGS sequence"/>
</dbReference>
<dbReference type="Gene3D" id="3.30.360.10">
    <property type="entry name" value="Dihydrodipicolinate Reductase, domain 2"/>
    <property type="match status" value="1"/>
</dbReference>
<name>A0A4V6QII1_9MICO</name>
<dbReference type="GO" id="GO:0000166">
    <property type="term" value="F:nucleotide binding"/>
    <property type="evidence" value="ECO:0007669"/>
    <property type="project" value="InterPro"/>
</dbReference>
<dbReference type="AlphaFoldDB" id="A0A4V6QII1"/>
<comment type="caution">
    <text evidence="4">The sequence shown here is derived from an EMBL/GenBank/DDBJ whole genome shotgun (WGS) entry which is preliminary data.</text>
</comment>
<dbReference type="SUPFAM" id="SSF51735">
    <property type="entry name" value="NAD(P)-binding Rossmann-fold domains"/>
    <property type="match status" value="1"/>
</dbReference>
<dbReference type="InterPro" id="IPR055170">
    <property type="entry name" value="GFO_IDH_MocA-like_dom"/>
</dbReference>
<sequence length="325" mass="34692">MSKPRILLIGAGSMGSLHARVISQSPLVELATVIDPRKDVGGALADRFGATWAPAFSSLAGVDGVVVAAATEAHFELAMEVIEAGIPLLVEKPMSDGLEKTMAILDRAETLNVPIMCGLLERFNPAVVTAKALLDSPLYVTATRHSPYVPRIRTGVSWDLLVHDIDLAIGILGGTPTLVTGTLSQFHPSSISGAEDVAEVVLGFESGGTAHISASRIGQRKIRTLSIHELDRMVEVDLLRRDVTVYHHVSGQADDDGRGYKQQTVIEIPELLTSQEPLAAQLDHFTALIAGTVDADAERNSIIPSHRVVDKLKNGRPVGPPVLRP</sequence>
<dbReference type="InterPro" id="IPR051450">
    <property type="entry name" value="Gfo/Idh/MocA_Oxidoreductases"/>
</dbReference>
<dbReference type="OrthoDB" id="179913at2"/>
<keyword evidence="5" id="KW-1185">Reference proteome</keyword>
<dbReference type="PANTHER" id="PTHR43377:SF1">
    <property type="entry name" value="BILIVERDIN REDUCTASE A"/>
    <property type="match status" value="1"/>
</dbReference>
<dbReference type="EMBL" id="SOHK01000008">
    <property type="protein sequence ID" value="TFD67294.1"/>
    <property type="molecule type" value="Genomic_DNA"/>
</dbReference>
<gene>
    <name evidence="4" type="ORF">E3T47_05750</name>
</gene>
<reference evidence="4 5" key="1">
    <citation type="submission" date="2019-03" db="EMBL/GenBank/DDBJ databases">
        <title>Genomics of glacier-inhabiting Cryobacterium strains.</title>
        <authorList>
            <person name="Liu Q."/>
            <person name="Xin Y.-H."/>
        </authorList>
    </citation>
    <scope>NUCLEOTIDE SEQUENCE [LARGE SCALE GENOMIC DNA]</scope>
    <source>
        <strain evidence="4 5">Sr36</strain>
    </source>
</reference>
<organism evidence="4 5">
    <name type="scientific">Cryobacterium ruanii</name>
    <dbReference type="NCBI Taxonomy" id="1259197"/>
    <lineage>
        <taxon>Bacteria</taxon>
        <taxon>Bacillati</taxon>
        <taxon>Actinomycetota</taxon>
        <taxon>Actinomycetes</taxon>
        <taxon>Micrococcales</taxon>
        <taxon>Microbacteriaceae</taxon>
        <taxon>Cryobacterium</taxon>
    </lineage>
</organism>
<dbReference type="InterPro" id="IPR000683">
    <property type="entry name" value="Gfo/Idh/MocA-like_OxRdtase_N"/>
</dbReference>
<dbReference type="InterPro" id="IPR036291">
    <property type="entry name" value="NAD(P)-bd_dom_sf"/>
</dbReference>
<dbReference type="RefSeq" id="WP_134555148.1">
    <property type="nucleotide sequence ID" value="NZ_SOHK01000008.1"/>
</dbReference>
<evidence type="ECO:0000313" key="5">
    <source>
        <dbReference type="Proteomes" id="UP000298154"/>
    </source>
</evidence>
<evidence type="ECO:0000313" key="4">
    <source>
        <dbReference type="EMBL" id="TFD67294.1"/>
    </source>
</evidence>
<evidence type="ECO:0000259" key="3">
    <source>
        <dbReference type="Pfam" id="PF22725"/>
    </source>
</evidence>
<protein>
    <submittedName>
        <fullName evidence="4">Gfo/Idh/MocA family oxidoreductase</fullName>
    </submittedName>
</protein>
<feature type="domain" description="GFO/IDH/MocA-like oxidoreductase" evidence="3">
    <location>
        <begin position="153"/>
        <end position="220"/>
    </location>
</feature>
<dbReference type="PANTHER" id="PTHR43377">
    <property type="entry name" value="BILIVERDIN REDUCTASE A"/>
    <property type="match status" value="1"/>
</dbReference>
<dbReference type="SUPFAM" id="SSF55347">
    <property type="entry name" value="Glyceraldehyde-3-phosphate dehydrogenase-like, C-terminal domain"/>
    <property type="match status" value="1"/>
</dbReference>
<dbReference type="Gene3D" id="3.40.50.720">
    <property type="entry name" value="NAD(P)-binding Rossmann-like Domain"/>
    <property type="match status" value="1"/>
</dbReference>
<evidence type="ECO:0000256" key="1">
    <source>
        <dbReference type="ARBA" id="ARBA00023027"/>
    </source>
</evidence>
<evidence type="ECO:0000259" key="2">
    <source>
        <dbReference type="Pfam" id="PF01408"/>
    </source>
</evidence>
<feature type="domain" description="Gfo/Idh/MocA-like oxidoreductase N-terminal" evidence="2">
    <location>
        <begin position="5"/>
        <end position="117"/>
    </location>
</feature>
<proteinExistence type="predicted"/>
<dbReference type="Pfam" id="PF01408">
    <property type="entry name" value="GFO_IDH_MocA"/>
    <property type="match status" value="1"/>
</dbReference>
<dbReference type="Pfam" id="PF22725">
    <property type="entry name" value="GFO_IDH_MocA_C3"/>
    <property type="match status" value="1"/>
</dbReference>